<dbReference type="EMBL" id="JASSZA010000001">
    <property type="protein sequence ID" value="KAK2120541.1"/>
    <property type="molecule type" value="Genomic_DNA"/>
</dbReference>
<organism evidence="1 2">
    <name type="scientific">Saguinus oedipus</name>
    <name type="common">Cotton-top tamarin</name>
    <name type="synonym">Oedipomidas oedipus</name>
    <dbReference type="NCBI Taxonomy" id="9490"/>
    <lineage>
        <taxon>Eukaryota</taxon>
        <taxon>Metazoa</taxon>
        <taxon>Chordata</taxon>
        <taxon>Craniata</taxon>
        <taxon>Vertebrata</taxon>
        <taxon>Euteleostomi</taxon>
        <taxon>Mammalia</taxon>
        <taxon>Eutheria</taxon>
        <taxon>Euarchontoglires</taxon>
        <taxon>Primates</taxon>
        <taxon>Haplorrhini</taxon>
        <taxon>Platyrrhini</taxon>
        <taxon>Cebidae</taxon>
        <taxon>Callitrichinae</taxon>
        <taxon>Saguinus</taxon>
    </lineage>
</organism>
<accession>A0ABQ9WFW5</accession>
<evidence type="ECO:0008006" key="3">
    <source>
        <dbReference type="Google" id="ProtNLM"/>
    </source>
</evidence>
<protein>
    <recommendedName>
        <fullName evidence="3">Secreted protein</fullName>
    </recommendedName>
</protein>
<evidence type="ECO:0000313" key="1">
    <source>
        <dbReference type="EMBL" id="KAK2120541.1"/>
    </source>
</evidence>
<keyword evidence="2" id="KW-1185">Reference proteome</keyword>
<sequence>MEQPKAGKAGESRTQSRHRVRLLLARPLSAPTLCCPAGCYTHSGPPVPFRRPHLFLSRISGEVLGLSQPNPRSPTPYAAR</sequence>
<dbReference type="Proteomes" id="UP001266305">
    <property type="component" value="Unassembled WGS sequence"/>
</dbReference>
<name>A0ABQ9WFW5_SAGOE</name>
<feature type="non-terminal residue" evidence="1">
    <location>
        <position position="1"/>
    </location>
</feature>
<proteinExistence type="predicted"/>
<gene>
    <name evidence="1" type="ORF">P7K49_001927</name>
</gene>
<comment type="caution">
    <text evidence="1">The sequence shown here is derived from an EMBL/GenBank/DDBJ whole genome shotgun (WGS) entry which is preliminary data.</text>
</comment>
<reference evidence="1 2" key="1">
    <citation type="submission" date="2023-05" db="EMBL/GenBank/DDBJ databases">
        <title>B98-5 Cell Line De Novo Hybrid Assembly: An Optical Mapping Approach.</title>
        <authorList>
            <person name="Kananen K."/>
            <person name="Auerbach J.A."/>
            <person name="Kautto E."/>
            <person name="Blachly J.S."/>
        </authorList>
    </citation>
    <scope>NUCLEOTIDE SEQUENCE [LARGE SCALE GENOMIC DNA]</scope>
    <source>
        <strain evidence="1">B95-8</strain>
        <tissue evidence="1">Cell line</tissue>
    </source>
</reference>
<evidence type="ECO:0000313" key="2">
    <source>
        <dbReference type="Proteomes" id="UP001266305"/>
    </source>
</evidence>